<proteinExistence type="predicted"/>
<organism evidence="1 2">
    <name type="scientific">Nostoc favosum CHAB5714</name>
    <dbReference type="NCBI Taxonomy" id="2780399"/>
    <lineage>
        <taxon>Bacteria</taxon>
        <taxon>Bacillati</taxon>
        <taxon>Cyanobacteriota</taxon>
        <taxon>Cyanophyceae</taxon>
        <taxon>Nostocales</taxon>
        <taxon>Nostocaceae</taxon>
        <taxon>Nostoc</taxon>
        <taxon>Nostoc favosum</taxon>
    </lineage>
</organism>
<keyword evidence="2" id="KW-1185">Reference proteome</keyword>
<protein>
    <recommendedName>
        <fullName evidence="3">Transposase</fullName>
    </recommendedName>
</protein>
<reference evidence="1 2" key="1">
    <citation type="journal article" date="2021" name="Microorganisms">
        <title>Genome Evolution of Filamentous Cyanobacterium Nostoc Species: From Facultative Symbiosis to Free Living.</title>
        <authorList>
            <person name="Huo D."/>
            <person name="Li H."/>
            <person name="Cai F."/>
            <person name="Guo X."/>
            <person name="Qiao Z."/>
            <person name="Wang W."/>
            <person name="Yu G."/>
            <person name="Li R."/>
        </authorList>
    </citation>
    <scope>NUCLEOTIDE SEQUENCE [LARGE SCALE GENOMIC DNA]</scope>
    <source>
        <strain evidence="1 2">CHAB 5714</strain>
    </source>
</reference>
<sequence>MPSGWTHFAHKLSSALLRSTIATFTRLSKWLIERTWAVLENYGNGSILDEITVVIKNSGNSYLAPTEKTRKKQIKITKM</sequence>
<accession>A0ABS8IB59</accession>
<dbReference type="Proteomes" id="UP001199525">
    <property type="component" value="Unassembled WGS sequence"/>
</dbReference>
<comment type="caution">
    <text evidence="1">The sequence shown here is derived from an EMBL/GenBank/DDBJ whole genome shotgun (WGS) entry which is preliminary data.</text>
</comment>
<evidence type="ECO:0008006" key="3">
    <source>
        <dbReference type="Google" id="ProtNLM"/>
    </source>
</evidence>
<name>A0ABS8IB59_9NOSO</name>
<evidence type="ECO:0000313" key="1">
    <source>
        <dbReference type="EMBL" id="MCC5601353.1"/>
    </source>
</evidence>
<evidence type="ECO:0000313" key="2">
    <source>
        <dbReference type="Proteomes" id="UP001199525"/>
    </source>
</evidence>
<dbReference type="RefSeq" id="WP_229486381.1">
    <property type="nucleotide sequence ID" value="NZ_JAIVFQ010000030.1"/>
</dbReference>
<gene>
    <name evidence="1" type="ORF">LC586_19615</name>
</gene>
<dbReference type="EMBL" id="JAIVFQ010000030">
    <property type="protein sequence ID" value="MCC5601353.1"/>
    <property type="molecule type" value="Genomic_DNA"/>
</dbReference>